<feature type="domain" description="Pyruvate kinase barrel" evidence="14">
    <location>
        <begin position="22"/>
        <end position="346"/>
    </location>
</feature>
<evidence type="ECO:0000256" key="8">
    <source>
        <dbReference type="ARBA" id="ARBA00022777"/>
    </source>
</evidence>
<evidence type="ECO:0000313" key="18">
    <source>
        <dbReference type="Proteomes" id="UP000078348"/>
    </source>
</evidence>
<dbReference type="InterPro" id="IPR036918">
    <property type="entry name" value="Pyrv_Knase_C_sf"/>
</dbReference>
<evidence type="ECO:0000256" key="3">
    <source>
        <dbReference type="ARBA" id="ARBA00008663"/>
    </source>
</evidence>
<keyword evidence="9" id="KW-0067">ATP-binding</keyword>
<evidence type="ECO:0000256" key="4">
    <source>
        <dbReference type="ARBA" id="ARBA00012142"/>
    </source>
</evidence>
<evidence type="ECO:0000256" key="11">
    <source>
        <dbReference type="ARBA" id="ARBA00023152"/>
    </source>
</evidence>
<evidence type="ECO:0000256" key="6">
    <source>
        <dbReference type="ARBA" id="ARBA00022723"/>
    </source>
</evidence>
<dbReference type="EMBL" id="LXWW01000466">
    <property type="protein sequence ID" value="OAO13087.1"/>
    <property type="molecule type" value="Genomic_DNA"/>
</dbReference>
<dbReference type="SUPFAM" id="SSF51621">
    <property type="entry name" value="Phosphoenolpyruvate/pyruvate domain"/>
    <property type="match status" value="1"/>
</dbReference>
<dbReference type="NCBIfam" id="TIGR01064">
    <property type="entry name" value="pyruv_kin"/>
    <property type="match status" value="1"/>
</dbReference>
<feature type="domain" description="Pyruvate kinase C-terminal" evidence="15">
    <location>
        <begin position="386"/>
        <end position="464"/>
    </location>
</feature>
<evidence type="ECO:0000256" key="10">
    <source>
        <dbReference type="ARBA" id="ARBA00022842"/>
    </source>
</evidence>
<proteinExistence type="inferred from homology"/>
<evidence type="ECO:0000256" key="2">
    <source>
        <dbReference type="ARBA" id="ARBA00004997"/>
    </source>
</evidence>
<dbReference type="SUPFAM" id="SSF50800">
    <property type="entry name" value="PK beta-barrel domain-like"/>
    <property type="match status" value="1"/>
</dbReference>
<keyword evidence="5 13" id="KW-0808">Transferase</keyword>
<accession>A0A196SGI2</accession>
<comment type="cofactor">
    <cofactor evidence="1">
        <name>K(+)</name>
        <dbReference type="ChEBI" id="CHEBI:29103"/>
    </cofactor>
</comment>
<name>A0A196SGI2_BLAHN</name>
<dbReference type="Proteomes" id="UP000078348">
    <property type="component" value="Unassembled WGS sequence"/>
</dbReference>
<evidence type="ECO:0000313" key="17">
    <source>
        <dbReference type="EMBL" id="OAO15426.1"/>
    </source>
</evidence>
<dbReference type="GO" id="GO:0005524">
    <property type="term" value="F:ATP binding"/>
    <property type="evidence" value="ECO:0007669"/>
    <property type="project" value="UniProtKB-KW"/>
</dbReference>
<dbReference type="OrthoDB" id="108365at2759"/>
<comment type="similarity">
    <text evidence="3 13">Belongs to the pyruvate kinase family.</text>
</comment>
<dbReference type="PANTHER" id="PTHR11817">
    <property type="entry name" value="PYRUVATE KINASE"/>
    <property type="match status" value="1"/>
</dbReference>
<keyword evidence="18" id="KW-1185">Reference proteome</keyword>
<keyword evidence="6" id="KW-0479">Metal-binding</keyword>
<comment type="catalytic activity">
    <reaction evidence="13">
        <text>pyruvate + ATP = phosphoenolpyruvate + ADP + H(+)</text>
        <dbReference type="Rhea" id="RHEA:18157"/>
        <dbReference type="ChEBI" id="CHEBI:15361"/>
        <dbReference type="ChEBI" id="CHEBI:15378"/>
        <dbReference type="ChEBI" id="CHEBI:30616"/>
        <dbReference type="ChEBI" id="CHEBI:58702"/>
        <dbReference type="ChEBI" id="CHEBI:456216"/>
        <dbReference type="EC" id="2.7.1.40"/>
    </reaction>
</comment>
<keyword evidence="8 13" id="KW-0418">Kinase</keyword>
<organism evidence="17 18">
    <name type="scientific">Blastocystis sp. subtype 1 (strain ATCC 50177 / NandII)</name>
    <dbReference type="NCBI Taxonomy" id="478820"/>
    <lineage>
        <taxon>Eukaryota</taxon>
        <taxon>Sar</taxon>
        <taxon>Stramenopiles</taxon>
        <taxon>Bigyra</taxon>
        <taxon>Opalozoa</taxon>
        <taxon>Opalinata</taxon>
        <taxon>Blastocystidae</taxon>
        <taxon>Blastocystis</taxon>
    </lineage>
</organism>
<dbReference type="FunFam" id="2.40.33.10:FF:000001">
    <property type="entry name" value="Pyruvate kinase"/>
    <property type="match status" value="1"/>
</dbReference>
<dbReference type="NCBIfam" id="NF004491">
    <property type="entry name" value="PRK05826.1"/>
    <property type="match status" value="1"/>
</dbReference>
<dbReference type="InterPro" id="IPR001697">
    <property type="entry name" value="Pyr_Knase"/>
</dbReference>
<dbReference type="EMBL" id="LXWW01000141">
    <property type="protein sequence ID" value="OAO15426.1"/>
    <property type="molecule type" value="Genomic_DNA"/>
</dbReference>
<dbReference type="GO" id="GO:0016301">
    <property type="term" value="F:kinase activity"/>
    <property type="evidence" value="ECO:0007669"/>
    <property type="project" value="UniProtKB-KW"/>
</dbReference>
<keyword evidence="12 17" id="KW-0670">Pyruvate</keyword>
<dbReference type="InterPro" id="IPR040442">
    <property type="entry name" value="Pyrv_kinase-like_dom_sf"/>
</dbReference>
<dbReference type="InterPro" id="IPR015806">
    <property type="entry name" value="Pyrv_Knase_insert_dom_sf"/>
</dbReference>
<dbReference type="Gene3D" id="3.20.20.60">
    <property type="entry name" value="Phosphoenolpyruvate-binding domains"/>
    <property type="match status" value="1"/>
</dbReference>
<dbReference type="InterPro" id="IPR015795">
    <property type="entry name" value="Pyrv_Knase_C"/>
</dbReference>
<dbReference type="Gene3D" id="2.40.33.10">
    <property type="entry name" value="PK beta-barrel domain-like"/>
    <property type="match status" value="1"/>
</dbReference>
<dbReference type="SUPFAM" id="SSF52935">
    <property type="entry name" value="PK C-terminal domain-like"/>
    <property type="match status" value="1"/>
</dbReference>
<keyword evidence="11 13" id="KW-0324">Glycolysis</keyword>
<evidence type="ECO:0000256" key="9">
    <source>
        <dbReference type="ARBA" id="ARBA00022840"/>
    </source>
</evidence>
<reference evidence="17 18" key="1">
    <citation type="submission" date="2016-05" db="EMBL/GenBank/DDBJ databases">
        <title>Nuclear genome of Blastocystis sp. subtype 1 NandII.</title>
        <authorList>
            <person name="Gentekaki E."/>
            <person name="Curtis B."/>
            <person name="Stairs C."/>
            <person name="Eme L."/>
            <person name="Herman E."/>
            <person name="Klimes V."/>
            <person name="Arias M.C."/>
            <person name="Elias M."/>
            <person name="Hilliou F."/>
            <person name="Klute M."/>
            <person name="Malik S.-B."/>
            <person name="Pightling A."/>
            <person name="Rachubinski R."/>
            <person name="Salas D."/>
            <person name="Schlacht A."/>
            <person name="Suga H."/>
            <person name="Archibald J."/>
            <person name="Ball S.G."/>
            <person name="Clark G."/>
            <person name="Dacks J."/>
            <person name="Van Der Giezen M."/>
            <person name="Tsaousis A."/>
            <person name="Roger A."/>
        </authorList>
    </citation>
    <scope>NUCLEOTIDE SEQUENCE [LARGE SCALE GENOMIC DNA]</scope>
    <source>
        <strain evidence="18">ATCC 50177 / NandII</strain>
        <strain evidence="17">NandII</strain>
    </source>
</reference>
<evidence type="ECO:0000313" key="16">
    <source>
        <dbReference type="EMBL" id="OAO13087.1"/>
    </source>
</evidence>
<dbReference type="InterPro" id="IPR015813">
    <property type="entry name" value="Pyrv/PenolPyrv_kinase-like_dom"/>
</dbReference>
<dbReference type="Gene3D" id="3.40.1380.20">
    <property type="entry name" value="Pyruvate kinase, C-terminal domain"/>
    <property type="match status" value="1"/>
</dbReference>
<keyword evidence="7" id="KW-0547">Nucleotide-binding</keyword>
<evidence type="ECO:0000256" key="1">
    <source>
        <dbReference type="ARBA" id="ARBA00001958"/>
    </source>
</evidence>
<dbReference type="InterPro" id="IPR018209">
    <property type="entry name" value="Pyrv_Knase_AS"/>
</dbReference>
<keyword evidence="10 13" id="KW-0460">Magnesium</keyword>
<dbReference type="GO" id="GO:0030955">
    <property type="term" value="F:potassium ion binding"/>
    <property type="evidence" value="ECO:0007669"/>
    <property type="project" value="InterPro"/>
</dbReference>
<evidence type="ECO:0000256" key="13">
    <source>
        <dbReference type="RuleBase" id="RU000504"/>
    </source>
</evidence>
<dbReference type="EC" id="2.7.1.40" evidence="4 13"/>
<dbReference type="STRING" id="478820.A0A196SGI2"/>
<dbReference type="InterPro" id="IPR015793">
    <property type="entry name" value="Pyrv_Knase_brl"/>
</dbReference>
<evidence type="ECO:0000259" key="14">
    <source>
        <dbReference type="Pfam" id="PF00224"/>
    </source>
</evidence>
<evidence type="ECO:0000256" key="7">
    <source>
        <dbReference type="ARBA" id="ARBA00022741"/>
    </source>
</evidence>
<dbReference type="GO" id="GO:0004743">
    <property type="term" value="F:pyruvate kinase activity"/>
    <property type="evidence" value="ECO:0007669"/>
    <property type="project" value="UniProtKB-EC"/>
</dbReference>
<dbReference type="InterPro" id="IPR011037">
    <property type="entry name" value="Pyrv_Knase-like_insert_dom_sf"/>
</dbReference>
<comment type="caution">
    <text evidence="17">The sequence shown here is derived from an EMBL/GenBank/DDBJ whole genome shotgun (WGS) entry which is preliminary data.</text>
</comment>
<dbReference type="Pfam" id="PF00224">
    <property type="entry name" value="PK"/>
    <property type="match status" value="1"/>
</dbReference>
<evidence type="ECO:0000259" key="15">
    <source>
        <dbReference type="Pfam" id="PF02887"/>
    </source>
</evidence>
<dbReference type="AlphaFoldDB" id="A0A196SGI2"/>
<sequence length="488" mass="54800">MSCIDYNLTFDRIVKDTTLPYRNTKIVCTLGPACWDVDTLVQMIDAGMNVARFNFSHGTHETHGKAHDNLMEALKRRPNKRVAVMLDTKGPEIRTGFLVDGKNITIEKDSIVEITTDYTIKGDCHKISCSYKDLPTSVKMDQLIYVSDGDLTFQVVEIGKESIKCRALNTATIGETKNMNIPGAIITLPTLTESDIHDIVDFPKHYRVDCIAASFIRKASDIDNIRKILGPELQHIQIIAKIENQEGLQNYEEILEKVDGIMVARGDLGMEMAPEKVFLAQKYMLHEAALKGRFTITATQMLDSMIRKPRPTRAECTDVANSILDGSDAVMLSGESANGLYPVKAVTMLRKLSEEAEKVYPYMRCRMRVYEMGSQKYGVSEVEEACYEGVMRAEEMRAQAVVVMSHGNELARWVSKYHIAQPIFVMTDDAKIVDQVDGYYRGCRGILVEAMKKEDVGALLKEKGFDIHGAVVVIDDWGKRVEVSEMEL</sequence>
<dbReference type="UniPathway" id="UPA00109">
    <property type="reaction ID" value="UER00188"/>
</dbReference>
<dbReference type="PROSITE" id="PS00110">
    <property type="entry name" value="PYRUVATE_KINASE"/>
    <property type="match status" value="1"/>
</dbReference>
<gene>
    <name evidence="17" type="ORF">AV274_2857</name>
    <name evidence="16" type="ORF">AV274_5235</name>
</gene>
<protein>
    <recommendedName>
        <fullName evidence="4 13">Pyruvate kinase</fullName>
        <ecNumber evidence="4 13">2.7.1.40</ecNumber>
    </recommendedName>
</protein>
<dbReference type="GO" id="GO:0000287">
    <property type="term" value="F:magnesium ion binding"/>
    <property type="evidence" value="ECO:0007669"/>
    <property type="project" value="InterPro"/>
</dbReference>
<evidence type="ECO:0000256" key="5">
    <source>
        <dbReference type="ARBA" id="ARBA00022679"/>
    </source>
</evidence>
<dbReference type="Pfam" id="PF02887">
    <property type="entry name" value="PK_C"/>
    <property type="match status" value="1"/>
</dbReference>
<comment type="pathway">
    <text evidence="2 13">Carbohydrate degradation; glycolysis; pyruvate from D-glyceraldehyde 3-phosphate: step 5/5.</text>
</comment>
<evidence type="ECO:0000256" key="12">
    <source>
        <dbReference type="ARBA" id="ARBA00023317"/>
    </source>
</evidence>
<dbReference type="PRINTS" id="PR01050">
    <property type="entry name" value="PYRUVTKNASE"/>
</dbReference>